<keyword evidence="2" id="KW-1185">Reference proteome</keyword>
<dbReference type="EMBL" id="CABIJS010000177">
    <property type="protein sequence ID" value="VUZ45553.1"/>
    <property type="molecule type" value="Genomic_DNA"/>
</dbReference>
<protein>
    <submittedName>
        <fullName evidence="1">Uncharacterized protein</fullName>
    </submittedName>
</protein>
<accession>A0A564YG14</accession>
<dbReference type="AlphaFoldDB" id="A0A564YG14"/>
<gene>
    <name evidence="1" type="ORF">WMSIL1_LOCUS5474</name>
</gene>
<dbReference type="Proteomes" id="UP000321570">
    <property type="component" value="Unassembled WGS sequence"/>
</dbReference>
<feature type="non-terminal residue" evidence="1">
    <location>
        <position position="1"/>
    </location>
</feature>
<proteinExistence type="predicted"/>
<organism evidence="1 2">
    <name type="scientific">Hymenolepis diminuta</name>
    <name type="common">Rat tapeworm</name>
    <dbReference type="NCBI Taxonomy" id="6216"/>
    <lineage>
        <taxon>Eukaryota</taxon>
        <taxon>Metazoa</taxon>
        <taxon>Spiralia</taxon>
        <taxon>Lophotrochozoa</taxon>
        <taxon>Platyhelminthes</taxon>
        <taxon>Cestoda</taxon>
        <taxon>Eucestoda</taxon>
        <taxon>Cyclophyllidea</taxon>
        <taxon>Hymenolepididae</taxon>
        <taxon>Hymenolepis</taxon>
    </lineage>
</organism>
<evidence type="ECO:0000313" key="1">
    <source>
        <dbReference type="EMBL" id="VUZ45553.1"/>
    </source>
</evidence>
<sequence>NTSYHLPVPTLPAHLLSSSAHSPLYLSFSVTRFKPVVASLNTFWSNQLLARSDHDCC</sequence>
<name>A0A564YG14_HYMDI</name>
<reference evidence="1 2" key="1">
    <citation type="submission" date="2019-07" db="EMBL/GenBank/DDBJ databases">
        <authorList>
            <person name="Jastrzebski P J."/>
            <person name="Paukszto L."/>
            <person name="Jastrzebski P J."/>
        </authorList>
    </citation>
    <scope>NUCLEOTIDE SEQUENCE [LARGE SCALE GENOMIC DNA]</scope>
    <source>
        <strain evidence="1 2">WMS-il1</strain>
    </source>
</reference>
<evidence type="ECO:0000313" key="2">
    <source>
        <dbReference type="Proteomes" id="UP000321570"/>
    </source>
</evidence>